<name>A0A6G0YFK2_APHCR</name>
<dbReference type="EMBL" id="VUJU01004309">
    <property type="protein sequence ID" value="KAF0754809.1"/>
    <property type="molecule type" value="Genomic_DNA"/>
</dbReference>
<comment type="caution">
    <text evidence="1">The sequence shown here is derived from an EMBL/GenBank/DDBJ whole genome shotgun (WGS) entry which is preliminary data.</text>
</comment>
<gene>
    <name evidence="1" type="ORF">FWK35_00017789</name>
</gene>
<dbReference type="SUPFAM" id="SSF53098">
    <property type="entry name" value="Ribonuclease H-like"/>
    <property type="match status" value="1"/>
</dbReference>
<evidence type="ECO:0000313" key="1">
    <source>
        <dbReference type="EMBL" id="KAF0754809.1"/>
    </source>
</evidence>
<dbReference type="AlphaFoldDB" id="A0A6G0YFK2"/>
<sequence>MSNLINVPNVTLSNNETVDSQQLLLMVNETRKEHGEPPIRNNKFIAKVKDELEGETYTKSVGQKNGADIEIIEMTLKQALRVAARESKAVRRSLIDKLEQQSKPQSANEIIAAMALANVAQERRLKSIDQVVQVSEEIEHIKQGTIPEGFQGYSYLKTKYGLSDAKCRQLVMAWNVPYKKVPHVSPGGQITQMSVVEEEAFKYALAKALLESEKRGKTYSDIPINCGTHRYAENAEILLFAYAYNHETVKVWDVTQDKTMPKDLKAYLDDSAILTVWHNGGVFDTVILSKVLNIDLPLSRVHDTLVQALAHGLTGALGSLCDIFNVNSDKAKDK</sequence>
<protein>
    <submittedName>
        <fullName evidence="1">Uncharacterized protein</fullName>
    </submittedName>
</protein>
<evidence type="ECO:0000313" key="2">
    <source>
        <dbReference type="Proteomes" id="UP000478052"/>
    </source>
</evidence>
<dbReference type="Proteomes" id="UP000478052">
    <property type="component" value="Unassembled WGS sequence"/>
</dbReference>
<dbReference type="OrthoDB" id="10639450at2759"/>
<reference evidence="1 2" key="1">
    <citation type="submission" date="2019-08" db="EMBL/GenBank/DDBJ databases">
        <title>Whole genome of Aphis craccivora.</title>
        <authorList>
            <person name="Voronova N.V."/>
            <person name="Shulinski R.S."/>
            <person name="Bandarenka Y.V."/>
            <person name="Zhorov D.G."/>
            <person name="Warner D."/>
        </authorList>
    </citation>
    <scope>NUCLEOTIDE SEQUENCE [LARGE SCALE GENOMIC DNA]</scope>
    <source>
        <strain evidence="1">180601</strain>
        <tissue evidence="1">Whole Body</tissue>
    </source>
</reference>
<proteinExistence type="predicted"/>
<accession>A0A6G0YFK2</accession>
<organism evidence="1 2">
    <name type="scientific">Aphis craccivora</name>
    <name type="common">Cowpea aphid</name>
    <dbReference type="NCBI Taxonomy" id="307492"/>
    <lineage>
        <taxon>Eukaryota</taxon>
        <taxon>Metazoa</taxon>
        <taxon>Ecdysozoa</taxon>
        <taxon>Arthropoda</taxon>
        <taxon>Hexapoda</taxon>
        <taxon>Insecta</taxon>
        <taxon>Pterygota</taxon>
        <taxon>Neoptera</taxon>
        <taxon>Paraneoptera</taxon>
        <taxon>Hemiptera</taxon>
        <taxon>Sternorrhyncha</taxon>
        <taxon>Aphidomorpha</taxon>
        <taxon>Aphidoidea</taxon>
        <taxon>Aphididae</taxon>
        <taxon>Aphidini</taxon>
        <taxon>Aphis</taxon>
        <taxon>Aphis</taxon>
    </lineage>
</organism>
<keyword evidence="2" id="KW-1185">Reference proteome</keyword>
<dbReference type="InterPro" id="IPR012337">
    <property type="entry name" value="RNaseH-like_sf"/>
</dbReference>